<evidence type="ECO:0000256" key="1">
    <source>
        <dbReference type="SAM" id="MobiDB-lite"/>
    </source>
</evidence>
<proteinExistence type="predicted"/>
<feature type="domain" description="Tudor" evidence="2">
    <location>
        <begin position="67"/>
        <end position="125"/>
    </location>
</feature>
<dbReference type="PANTHER" id="PTHR22948">
    <property type="entry name" value="TUDOR DOMAIN CONTAINING PROTEIN"/>
    <property type="match status" value="1"/>
</dbReference>
<feature type="compositionally biased region" description="Polar residues" evidence="1">
    <location>
        <begin position="1367"/>
        <end position="1382"/>
    </location>
</feature>
<sequence length="1403" mass="156105">MDNVVPVMTDFSPAVIKVGDIKTVEIVYAASPENFYVQVTPDNAKLTEMMDRMALEYGEGTKTPLPCLKPGAICVARYSVDEMWYRAVVMSVGDTTAHVSFPDYGNMEDVPLTDIMEITREFSTLPVQGIQCALLASRPSNLEWSEDEVNNFVTSTELDEIEAHFVCFTEEGFKVVLKNKQTGEVINEKFGATSQTIETAIQGEKSTVKQFVPQVSSFCKSTPGYADEGERFLEPQVPLSETIDVIITWFISPEEFYCQSLLSSQEMKSMMTDIQVVYCQNPRRKKNLDLGSPVIAKFRSDNVFYRAEVSEKIGESFIVTFVDFGNKDIFTKHELWDIEKRFMVLPKQAIHSFLKDIKPAQLNWPEGVSEIDSYFNSEKFDCVFHTNVDGRFCATLSQNGKNVGYELVSKGLASMSPALQDLFVYELAKFFVQVDVPLTNVIQGMVDEHVQNQNNVVPLPDDELVLNALCISSPDSEQWYRAMVLDCTNTAGVLVNYLDYGDTDEVSKDKLLGIPTSLASFPGQAIECSLTGIDLNPPNSDLEEQFKESLEDQDVIMHVDSITENRLNVTLYDTNGKKFELINHLGNETSQVDPLCPQLIRGQAQVWVSHVEGTKLYLQMVKDANVLAELLEQLFSFYETESQGTALDVNKGQLCAAKSSKDDGWYRAKVLSVSTDGACVVFLDYGNSETIPLSNLRVLDVSFHVPNIMSFCVILPVEPTVSIEEFTEKVTDLTFEKEFVASLILSEGKWLAELVHNDCCLSAQLVSLNFATHITGTQFATEQVISDELLAQGTKLSVFLSHIESPALFWVQNAGDAAAIEAMQFELQTKADDLQIIETLPDEDILLAALYDESWYRAKVLETDNNLITVVFVDYGNTDVVDITSGSLRTLPDELKQSPGFAIKCKFSLEPVEGIEWSAESLERFESLLESEDPLTVEILSGEEVKLVNMFASDKSIADILVAEGFALLTSNIERSIPPEDYISPEGQQCLQDLNKIKVQDNEQHSQGTNEVEVKDSEHNSQDINEVGVKDSEQHSQDTTEVKVKDSEKHSQDTTEVKVKDSEQHSQDTTEVEVKDSEQHSQDTTEVELKDSEEHSQVTTEVEVKDSEQHSQDTTEVEVKDSGVESQKQDFPLDQEYIDGATMSAVDTTENATVVLSNEYTLNTTEKPSKINGTDESLECTNTLLNNALDITKATVTHKTEHTEKIIKQISVEMKKPNSLPCSPIVSRSDKIVPGSISRGISQEEIMAAQVCNRSLTPKLSHSEKIVPGSISRGDSKESIYATQEELSISLPTTPIRLRTETPKEESIHYNTPKLDHADRIVPGSISQGTSEEYLSEVVRSPKQPHSEKIVRGSVVTDESKKESVTEESQQADSSNGNSYQPCENEPDQMICQSTKGEGTTSS</sequence>
<dbReference type="GO" id="GO:0007283">
    <property type="term" value="P:spermatogenesis"/>
    <property type="evidence" value="ECO:0007669"/>
    <property type="project" value="TreeGrafter"/>
</dbReference>
<dbReference type="GO" id="GO:0034587">
    <property type="term" value="P:piRNA processing"/>
    <property type="evidence" value="ECO:0007669"/>
    <property type="project" value="TreeGrafter"/>
</dbReference>
<accession>A0A7R9FIN5</accession>
<dbReference type="InterPro" id="IPR050621">
    <property type="entry name" value="Tudor_domain_containing"/>
</dbReference>
<feature type="compositionally biased region" description="Basic and acidic residues" evidence="1">
    <location>
        <begin position="1028"/>
        <end position="1123"/>
    </location>
</feature>
<dbReference type="FunFam" id="2.30.30.140:FF:000018">
    <property type="entry name" value="Serine/threonine-protein kinase 31"/>
    <property type="match status" value="2"/>
</dbReference>
<feature type="compositionally biased region" description="Basic and acidic residues" evidence="1">
    <location>
        <begin position="1012"/>
        <end position="1021"/>
    </location>
</feature>
<dbReference type="PROSITE" id="PS50304">
    <property type="entry name" value="TUDOR"/>
    <property type="match status" value="5"/>
</dbReference>
<dbReference type="SMART" id="SM00333">
    <property type="entry name" value="TUDOR"/>
    <property type="match status" value="5"/>
</dbReference>
<dbReference type="GO" id="GO:0043186">
    <property type="term" value="C:P granule"/>
    <property type="evidence" value="ECO:0007669"/>
    <property type="project" value="TreeGrafter"/>
</dbReference>
<feature type="domain" description="Tudor" evidence="2">
    <location>
        <begin position="648"/>
        <end position="706"/>
    </location>
</feature>
<dbReference type="Gene3D" id="2.30.30.140">
    <property type="match status" value="5"/>
</dbReference>
<organism evidence="3">
    <name type="scientific">Timema tahoe</name>
    <dbReference type="NCBI Taxonomy" id="61484"/>
    <lineage>
        <taxon>Eukaryota</taxon>
        <taxon>Metazoa</taxon>
        <taxon>Ecdysozoa</taxon>
        <taxon>Arthropoda</taxon>
        <taxon>Hexapoda</taxon>
        <taxon>Insecta</taxon>
        <taxon>Pterygota</taxon>
        <taxon>Neoptera</taxon>
        <taxon>Polyneoptera</taxon>
        <taxon>Phasmatodea</taxon>
        <taxon>Timematodea</taxon>
        <taxon>Timematoidea</taxon>
        <taxon>Timematidae</taxon>
        <taxon>Timema</taxon>
    </lineage>
</organism>
<feature type="region of interest" description="Disordered" evidence="1">
    <location>
        <begin position="1001"/>
        <end position="1126"/>
    </location>
</feature>
<evidence type="ECO:0000313" key="3">
    <source>
        <dbReference type="EMBL" id="CAD7453499.1"/>
    </source>
</evidence>
<protein>
    <recommendedName>
        <fullName evidence="2">Tudor domain-containing protein</fullName>
    </recommendedName>
</protein>
<dbReference type="InterPro" id="IPR035437">
    <property type="entry name" value="SNase_OB-fold_sf"/>
</dbReference>
<dbReference type="InterPro" id="IPR002999">
    <property type="entry name" value="Tudor"/>
</dbReference>
<dbReference type="SUPFAM" id="SSF63748">
    <property type="entry name" value="Tudor/PWWP/MBT"/>
    <property type="match status" value="5"/>
</dbReference>
<dbReference type="Pfam" id="PF00567">
    <property type="entry name" value="TUDOR"/>
    <property type="match status" value="5"/>
</dbReference>
<dbReference type="PANTHER" id="PTHR22948:SF29">
    <property type="entry name" value="FI02030P-RELATED"/>
    <property type="match status" value="1"/>
</dbReference>
<evidence type="ECO:0000259" key="2">
    <source>
        <dbReference type="PROSITE" id="PS50304"/>
    </source>
</evidence>
<feature type="domain" description="Tudor" evidence="2">
    <location>
        <begin position="838"/>
        <end position="898"/>
    </location>
</feature>
<feature type="compositionally biased region" description="Basic and acidic residues" evidence="1">
    <location>
        <begin position="1298"/>
        <end position="1320"/>
    </location>
</feature>
<gene>
    <name evidence="3" type="ORF">TTEB3V08_LOCUS1636</name>
</gene>
<dbReference type="EMBL" id="OE000348">
    <property type="protein sequence ID" value="CAD7453499.1"/>
    <property type="molecule type" value="Genomic_DNA"/>
</dbReference>
<dbReference type="GO" id="GO:0030719">
    <property type="term" value="P:P granule organization"/>
    <property type="evidence" value="ECO:0007669"/>
    <property type="project" value="TreeGrafter"/>
</dbReference>
<reference evidence="3" key="1">
    <citation type="submission" date="2020-11" db="EMBL/GenBank/DDBJ databases">
        <authorList>
            <person name="Tran Van P."/>
        </authorList>
    </citation>
    <scope>NUCLEOTIDE SEQUENCE</scope>
</reference>
<feature type="compositionally biased region" description="Polar residues" evidence="1">
    <location>
        <begin position="1391"/>
        <end position="1403"/>
    </location>
</feature>
<feature type="domain" description="Tudor" evidence="2">
    <location>
        <begin position="287"/>
        <end position="345"/>
    </location>
</feature>
<feature type="domain" description="Tudor" evidence="2">
    <location>
        <begin position="463"/>
        <end position="521"/>
    </location>
</feature>
<feature type="region of interest" description="Disordered" evidence="1">
    <location>
        <begin position="1292"/>
        <end position="1403"/>
    </location>
</feature>
<dbReference type="Gene3D" id="2.40.50.90">
    <property type="match status" value="5"/>
</dbReference>
<name>A0A7R9FIN5_9NEOP</name>